<comment type="caution">
    <text evidence="1">The sequence shown here is derived from an EMBL/GenBank/DDBJ whole genome shotgun (WGS) entry which is preliminary data.</text>
</comment>
<reference evidence="1" key="1">
    <citation type="journal article" date="2021" name="New Phytol.">
        <title>Evolutionary innovations through gain and loss of genes in the ectomycorrhizal Boletales.</title>
        <authorList>
            <person name="Wu G."/>
            <person name="Miyauchi S."/>
            <person name="Morin E."/>
            <person name="Kuo A."/>
            <person name="Drula E."/>
            <person name="Varga T."/>
            <person name="Kohler A."/>
            <person name="Feng B."/>
            <person name="Cao Y."/>
            <person name="Lipzen A."/>
            <person name="Daum C."/>
            <person name="Hundley H."/>
            <person name="Pangilinan J."/>
            <person name="Johnson J."/>
            <person name="Barry K."/>
            <person name="LaButti K."/>
            <person name="Ng V."/>
            <person name="Ahrendt S."/>
            <person name="Min B."/>
            <person name="Choi I.G."/>
            <person name="Park H."/>
            <person name="Plett J.M."/>
            <person name="Magnuson J."/>
            <person name="Spatafora J.W."/>
            <person name="Nagy L.G."/>
            <person name="Henrissat B."/>
            <person name="Grigoriev I.V."/>
            <person name="Yang Z.L."/>
            <person name="Xu J."/>
            <person name="Martin F.M."/>
        </authorList>
    </citation>
    <scope>NUCLEOTIDE SEQUENCE</scope>
    <source>
        <strain evidence="1">ATCC 28755</strain>
    </source>
</reference>
<gene>
    <name evidence="1" type="ORF">BJ138DRAFT_1139983</name>
</gene>
<name>A0ACB8AU13_9AGAM</name>
<proteinExistence type="predicted"/>
<organism evidence="1 2">
    <name type="scientific">Hygrophoropsis aurantiaca</name>
    <dbReference type="NCBI Taxonomy" id="72124"/>
    <lineage>
        <taxon>Eukaryota</taxon>
        <taxon>Fungi</taxon>
        <taxon>Dikarya</taxon>
        <taxon>Basidiomycota</taxon>
        <taxon>Agaricomycotina</taxon>
        <taxon>Agaricomycetes</taxon>
        <taxon>Agaricomycetidae</taxon>
        <taxon>Boletales</taxon>
        <taxon>Coniophorineae</taxon>
        <taxon>Hygrophoropsidaceae</taxon>
        <taxon>Hygrophoropsis</taxon>
    </lineage>
</organism>
<dbReference type="Proteomes" id="UP000790377">
    <property type="component" value="Unassembled WGS sequence"/>
</dbReference>
<sequence>MGIESSRSPPVATPTIVVTVASETDCDSIDAPEAAEDDTSPAQAAPKERYPTGPTAALLSFNKATTHECKATVSAPSINLVLQSNLSDVLDSPHKSTRPSQVNPWQSPESSDLVPSHVNKTCYSQESPAILQESFNGSTVIPVDFPSDNVDFEPASNTIDHEHSLQFLENPCNTTTDSADLSDSSVPSIIIPTTFDPSDSIDTMNPQVTEDPRPLISTNFIATAEAPNTPQSHMNVLSEIITQQDQDPAEEPSYRDVLLSPLVDILPPNVMTLPFSVAPDSDSGIILRDSIQDSTGIPQAATYAEATNLAARYPDLASEILVSPLRRSRPSDVDTALVAEDQAPPKQDSEEFTRGVGKRHRNQPKGSRKEPQQPPAEHSNRRRQERQPHRAIRVDSTAANAALKRSHTSVIQKAPGTAVHTDDNPNWAVAPQAASMIERTASLQTNHHGGIGRPPRRSQNQRGRGDKKNTQRGRRDNSTTEERHTRDTNSEGPRKPVASSTITAVQDNTRIPAPAGQHANSTRDRTELPPAVRRASYIETSGQRTSNADALLTKLFRQAMDMDNKPKESKRSSERQPPSNHIDFRKEASDQSGNKESPNVPLPLRDQQTNPKGKKREDQPRIPSTGFSFKAAPEQHTATMNEFKPVVQLPPPRNSKDIVPDRSRKSSVLNQVSQYNAYVDPFRPPMDPSVIHASHDRLRALNKVLDRENPDAAIDISAFSTKPEYRPENVMYSNSKMSARPIDLGRGMQMIGSASGGSSARPFSGGAGQMGAASLLEEQMFHRGGGVLRTGLPGTSYGQRHIALPPVTGSSIDARGERRRTGRRSSEMPTDRKSWSRS</sequence>
<keyword evidence="2" id="KW-1185">Reference proteome</keyword>
<evidence type="ECO:0000313" key="1">
    <source>
        <dbReference type="EMBL" id="KAH7916278.1"/>
    </source>
</evidence>
<dbReference type="EMBL" id="MU267592">
    <property type="protein sequence ID" value="KAH7916278.1"/>
    <property type="molecule type" value="Genomic_DNA"/>
</dbReference>
<evidence type="ECO:0000313" key="2">
    <source>
        <dbReference type="Proteomes" id="UP000790377"/>
    </source>
</evidence>
<accession>A0ACB8AU13</accession>
<protein>
    <submittedName>
        <fullName evidence="1">Uncharacterized protein</fullName>
    </submittedName>
</protein>